<comment type="caution">
    <text evidence="2">The sequence shown here is derived from an EMBL/GenBank/DDBJ whole genome shotgun (WGS) entry which is preliminary data.</text>
</comment>
<protein>
    <recommendedName>
        <fullName evidence="4">Acetamidase</fullName>
    </recommendedName>
</protein>
<name>A0ABR4IP95_9EURO</name>
<dbReference type="EMBL" id="JBFXLU010000329">
    <property type="protein sequence ID" value="KAL2829581.1"/>
    <property type="molecule type" value="Genomic_DNA"/>
</dbReference>
<feature type="region of interest" description="Disordered" evidence="1">
    <location>
        <begin position="54"/>
        <end position="118"/>
    </location>
</feature>
<evidence type="ECO:0000313" key="2">
    <source>
        <dbReference type="EMBL" id="KAL2829581.1"/>
    </source>
</evidence>
<proteinExistence type="predicted"/>
<organism evidence="2 3">
    <name type="scientific">Aspergillus pseudoustus</name>
    <dbReference type="NCBI Taxonomy" id="1810923"/>
    <lineage>
        <taxon>Eukaryota</taxon>
        <taxon>Fungi</taxon>
        <taxon>Dikarya</taxon>
        <taxon>Ascomycota</taxon>
        <taxon>Pezizomycotina</taxon>
        <taxon>Eurotiomycetes</taxon>
        <taxon>Eurotiomycetidae</taxon>
        <taxon>Eurotiales</taxon>
        <taxon>Aspergillaceae</taxon>
        <taxon>Aspergillus</taxon>
        <taxon>Aspergillus subgen. Nidulantes</taxon>
    </lineage>
</organism>
<feature type="compositionally biased region" description="Polar residues" evidence="1">
    <location>
        <begin position="61"/>
        <end position="73"/>
    </location>
</feature>
<gene>
    <name evidence="2" type="ORF">BJY01DRAFT_123588</name>
</gene>
<accession>A0ABR4IP95</accession>
<dbReference type="Proteomes" id="UP001610446">
    <property type="component" value="Unassembled WGS sequence"/>
</dbReference>
<sequence length="390" mass="43815">MDKSEILVHISAPSGAGDDARYRAQVEAILNFQPHSRELITLRAAETQPCLASLPRPPLSISPQPNTNGSVSSPPRVYHSGAKRPASQKDSLGSPVSVIPDSQPQQPDSIDESVRSTPSISFKRSRVGFPLFIDQPQYDAVRRPDPLQNYDSATTASTIINTQSTTNVIVQDNQEKEKRSQRFTSKPEEQQWLNIPSLPLEIKPPAPPVSSSPFTTHITPTLEMLTKRLKSPRTYNPTEQMRDLDDLERGYWYLRISLVSREGEEPAATIPDPSSWETPFFTKFWNFLSDFIAKEGRAGWGVWCIAEEESAVPRNTEGQATHEVEEASPFPLLHSRTTPSNAEQLTLKVYAWGEIACHIYLLLFLASERRVRKMGAQWRDARDEVVIQMP</sequence>
<evidence type="ECO:0000256" key="1">
    <source>
        <dbReference type="SAM" id="MobiDB-lite"/>
    </source>
</evidence>
<keyword evidence="3" id="KW-1185">Reference proteome</keyword>
<evidence type="ECO:0000313" key="3">
    <source>
        <dbReference type="Proteomes" id="UP001610446"/>
    </source>
</evidence>
<reference evidence="2 3" key="1">
    <citation type="submission" date="2024-07" db="EMBL/GenBank/DDBJ databases">
        <title>Section-level genome sequencing and comparative genomics of Aspergillus sections Usti and Cavernicolus.</title>
        <authorList>
            <consortium name="Lawrence Berkeley National Laboratory"/>
            <person name="Nybo J.L."/>
            <person name="Vesth T.C."/>
            <person name="Theobald S."/>
            <person name="Frisvad J.C."/>
            <person name="Larsen T.O."/>
            <person name="Kjaerboelling I."/>
            <person name="Rothschild-Mancinelli K."/>
            <person name="Lyhne E.K."/>
            <person name="Kogle M.E."/>
            <person name="Barry K."/>
            <person name="Clum A."/>
            <person name="Na H."/>
            <person name="Ledsgaard L."/>
            <person name="Lin J."/>
            <person name="Lipzen A."/>
            <person name="Kuo A."/>
            <person name="Riley R."/>
            <person name="Mondo S."/>
            <person name="Labutti K."/>
            <person name="Haridas S."/>
            <person name="Pangalinan J."/>
            <person name="Salamov A.A."/>
            <person name="Simmons B.A."/>
            <person name="Magnuson J.K."/>
            <person name="Chen J."/>
            <person name="Drula E."/>
            <person name="Henrissat B."/>
            <person name="Wiebenga A."/>
            <person name="Lubbers R.J."/>
            <person name="Gomes A.C."/>
            <person name="Makela M.R."/>
            <person name="Stajich J."/>
            <person name="Grigoriev I.V."/>
            <person name="Mortensen U.H."/>
            <person name="De Vries R.P."/>
            <person name="Baker S.E."/>
            <person name="Andersen M.R."/>
        </authorList>
    </citation>
    <scope>NUCLEOTIDE SEQUENCE [LARGE SCALE GENOMIC DNA]</scope>
    <source>
        <strain evidence="2 3">CBS 123904</strain>
    </source>
</reference>
<evidence type="ECO:0008006" key="4">
    <source>
        <dbReference type="Google" id="ProtNLM"/>
    </source>
</evidence>